<accession>A0A8A0RMA9</accession>
<evidence type="ECO:0000313" key="1">
    <source>
        <dbReference type="EMBL" id="QSQ08597.1"/>
    </source>
</evidence>
<dbReference type="RefSeq" id="WP_206708803.1">
    <property type="nucleotide sequence ID" value="NZ_CP059066.1"/>
</dbReference>
<dbReference type="AlphaFoldDB" id="A0A8A0RMA9"/>
<name>A0A8A0RMA9_9FIRM</name>
<evidence type="ECO:0000313" key="2">
    <source>
        <dbReference type="Proteomes" id="UP000662904"/>
    </source>
</evidence>
<gene>
    <name evidence="1" type="ORF">H0A61_00930</name>
</gene>
<dbReference type="KEGG" id="kme:H0A61_00930"/>
<proteinExistence type="predicted"/>
<dbReference type="Proteomes" id="UP000662904">
    <property type="component" value="Chromosome"/>
</dbReference>
<protein>
    <submittedName>
        <fullName evidence="1">Uncharacterized protein</fullName>
    </submittedName>
</protein>
<reference evidence="1" key="1">
    <citation type="submission" date="2020-07" db="EMBL/GenBank/DDBJ databases">
        <title>Koleobacter methoxysyntrophicus gen. nov., sp. nov., a novel anaerobic bacterium isolated from deep subsurface oil field and proposal of Koleobacterales ord. nov. in the phylum Firmicutes.</title>
        <authorList>
            <person name="Sakamoto S."/>
            <person name="Tamaki H."/>
        </authorList>
    </citation>
    <scope>NUCLEOTIDE SEQUENCE</scope>
    <source>
        <strain evidence="1">NRmbB1</strain>
    </source>
</reference>
<dbReference type="EMBL" id="CP059066">
    <property type="protein sequence ID" value="QSQ08597.1"/>
    <property type="molecule type" value="Genomic_DNA"/>
</dbReference>
<organism evidence="1 2">
    <name type="scientific">Koleobacter methoxysyntrophicus</name>
    <dbReference type="NCBI Taxonomy" id="2751313"/>
    <lineage>
        <taxon>Bacteria</taxon>
        <taxon>Bacillati</taxon>
        <taxon>Bacillota</taxon>
        <taxon>Clostridia</taxon>
        <taxon>Koleobacterales</taxon>
        <taxon>Koleobacteraceae</taxon>
        <taxon>Koleobacter</taxon>
    </lineage>
</organism>
<keyword evidence="2" id="KW-1185">Reference proteome</keyword>
<sequence>MKLQLSLTVSEAKRVIAKGIKQLPEIQRALREGRILLKGGTTVSAFAEEAAGVKLGICGRVTPKGTKGGKYDLDAPHCILIEGGMVKDVDDAQLFEEAAMSLKKGDILITGANAFDIEGNAAMMAGSPLGNFPGKIIPALCSEGVRIIIAAGLEKLIPGKIDEAVEAAGRKNVDISLGMAVGLIPIKGSIIDERKALEILAGVKATVIGMGGIMGAEGATTMIVEGPQNEVEKIFNIIKSIKGSGVSGSPRSLVECERGSPGCREDMACAYRAGLT</sequence>